<gene>
    <name evidence="3" type="ORF">C8R41DRAFT_866947</name>
</gene>
<feature type="coiled-coil region" evidence="1">
    <location>
        <begin position="50"/>
        <end position="84"/>
    </location>
</feature>
<comment type="caution">
    <text evidence="3">The sequence shown here is derived from an EMBL/GenBank/DDBJ whole genome shotgun (WGS) entry which is preliminary data.</text>
</comment>
<evidence type="ECO:0000313" key="3">
    <source>
        <dbReference type="EMBL" id="KAJ4493279.1"/>
    </source>
</evidence>
<keyword evidence="1" id="KW-0175">Coiled coil</keyword>
<proteinExistence type="predicted"/>
<sequence length="779" mass="88275">MHTSAYSRDSYKRHRSDDDQAPKVRVVPSPSAQSSSIILQRQQVICIAFYTRTYIQTRSLQERINDLEQEVQALNEEVSSLTYSENIHLEHAKSEAAQLYKDSVTYQAKIARLEVQNHGLKLRLSSIQENNVVDARKERKEVTVQTDTILHSAVQPSEDICLPELQDVSTQTISLPELQDITTQTISLPELQDVTTQTPLLRQSFTAVSFSSILSQGDIENSSPETQKSSTASESPLTIAECFDKLISVKEAVSTARAILDKDQGGTSAVPLIPDSHLCITVEASAKIARLQVDEFKFDPQHLTVVDVMQYPADAAVNQQAMLWFPDAFAYVNVDLGPEFRRLISSWVALERTSQWKTNPSVRLPTINRPSLLAEWVDKKRYKSRFNEPDIYKDCGTDFAESVKKWWSSLQTAWRQESGREISSSQNIGSHNWKHIDKFGLNGWFGILVCLKWWGTNLQHQLAEKTENRYETGSSVNLLRQIQKAVGTKFLSSVDVGHRRQDGGAQVIDSSSFSRSKQYFNPPMFLYCQGIFREIMKESYDDLLDMGQSEVKDIQSAPICSSLSYDLPKTVHSLRYRKDKVAQSGEYWEERHKQHNNLFDSPPSRRAGYTGIEDDIMANVDFCPGNLPGPSYGHSDYKAGLQTSVFLDFPAHGPILNESGATAQLQSPTLICLIFCSLLTHLRTIHASLSNLELLHSIKLRSPRPGRYLGNLVGTPLWSQYSLFTTSLYLNETNLAVNSSRKERIERPDDWTTCTKERKLLRYSEERFGMRRRTGHSAR</sequence>
<feature type="region of interest" description="Disordered" evidence="2">
    <location>
        <begin position="1"/>
        <end position="27"/>
    </location>
</feature>
<keyword evidence="4" id="KW-1185">Reference proteome</keyword>
<protein>
    <submittedName>
        <fullName evidence="3">Uncharacterized protein</fullName>
    </submittedName>
</protein>
<dbReference type="EMBL" id="JANVFT010000035">
    <property type="protein sequence ID" value="KAJ4493279.1"/>
    <property type="molecule type" value="Genomic_DNA"/>
</dbReference>
<evidence type="ECO:0000256" key="2">
    <source>
        <dbReference type="SAM" id="MobiDB-lite"/>
    </source>
</evidence>
<dbReference type="Proteomes" id="UP001150217">
    <property type="component" value="Unassembled WGS sequence"/>
</dbReference>
<reference evidence="3" key="1">
    <citation type="submission" date="2022-08" db="EMBL/GenBank/DDBJ databases">
        <title>A Global Phylogenomic Analysis of the Shiitake Genus Lentinula.</title>
        <authorList>
            <consortium name="DOE Joint Genome Institute"/>
            <person name="Sierra-Patev S."/>
            <person name="Min B."/>
            <person name="Naranjo-Ortiz M."/>
            <person name="Looney B."/>
            <person name="Konkel Z."/>
            <person name="Slot J.C."/>
            <person name="Sakamoto Y."/>
            <person name="Steenwyk J.L."/>
            <person name="Rokas A."/>
            <person name="Carro J."/>
            <person name="Camarero S."/>
            <person name="Ferreira P."/>
            <person name="Molpeceres G."/>
            <person name="Ruiz-Duenas F.J."/>
            <person name="Serrano A."/>
            <person name="Henrissat B."/>
            <person name="Drula E."/>
            <person name="Hughes K.W."/>
            <person name="Mata J.L."/>
            <person name="Ishikawa N.K."/>
            <person name="Vargas-Isla R."/>
            <person name="Ushijima S."/>
            <person name="Smith C.A."/>
            <person name="Ahrendt S."/>
            <person name="Andreopoulos W."/>
            <person name="He G."/>
            <person name="Labutti K."/>
            <person name="Lipzen A."/>
            <person name="Ng V."/>
            <person name="Riley R."/>
            <person name="Sandor L."/>
            <person name="Barry K."/>
            <person name="Martinez A.T."/>
            <person name="Xiao Y."/>
            <person name="Gibbons J.G."/>
            <person name="Terashima K."/>
            <person name="Grigoriev I.V."/>
            <person name="Hibbett D.S."/>
        </authorList>
    </citation>
    <scope>NUCLEOTIDE SEQUENCE</scope>
    <source>
        <strain evidence="3">RHP3577 ss4</strain>
    </source>
</reference>
<evidence type="ECO:0000313" key="4">
    <source>
        <dbReference type="Proteomes" id="UP001150217"/>
    </source>
</evidence>
<accession>A0ABQ8VGA9</accession>
<evidence type="ECO:0000256" key="1">
    <source>
        <dbReference type="SAM" id="Coils"/>
    </source>
</evidence>
<organism evidence="3 4">
    <name type="scientific">Lentinula lateritia</name>
    <dbReference type="NCBI Taxonomy" id="40482"/>
    <lineage>
        <taxon>Eukaryota</taxon>
        <taxon>Fungi</taxon>
        <taxon>Dikarya</taxon>
        <taxon>Basidiomycota</taxon>
        <taxon>Agaricomycotina</taxon>
        <taxon>Agaricomycetes</taxon>
        <taxon>Agaricomycetidae</taxon>
        <taxon>Agaricales</taxon>
        <taxon>Marasmiineae</taxon>
        <taxon>Omphalotaceae</taxon>
        <taxon>Lentinula</taxon>
    </lineage>
</organism>
<name>A0ABQ8VGA9_9AGAR</name>